<name>A0A2K9DYP6_9FIRM</name>
<protein>
    <submittedName>
        <fullName evidence="1">Uncharacterized protein</fullName>
    </submittedName>
</protein>
<organism evidence="1 2">
    <name type="scientific">Acetivibrio saccincola</name>
    <dbReference type="NCBI Taxonomy" id="1677857"/>
    <lineage>
        <taxon>Bacteria</taxon>
        <taxon>Bacillati</taxon>
        <taxon>Bacillota</taxon>
        <taxon>Clostridia</taxon>
        <taxon>Eubacteriales</taxon>
        <taxon>Oscillospiraceae</taxon>
        <taxon>Acetivibrio</taxon>
    </lineage>
</organism>
<evidence type="ECO:0000313" key="2">
    <source>
        <dbReference type="Proteomes" id="UP000233534"/>
    </source>
</evidence>
<keyword evidence="2" id="KW-1185">Reference proteome</keyword>
<gene>
    <name evidence="1" type="ORF">HVS_01525</name>
</gene>
<accession>A0A2K9DYP6</accession>
<evidence type="ECO:0000313" key="1">
    <source>
        <dbReference type="EMBL" id="AUG56269.1"/>
    </source>
</evidence>
<dbReference type="KEGG" id="hsc:HVS_01525"/>
<dbReference type="EMBL" id="CP025197">
    <property type="protein sequence ID" value="AUG56269.1"/>
    <property type="molecule type" value="Genomic_DNA"/>
</dbReference>
<dbReference type="AlphaFoldDB" id="A0A2K9DYP6"/>
<proteinExistence type="predicted"/>
<reference evidence="1 2" key="1">
    <citation type="submission" date="2017-12" db="EMBL/GenBank/DDBJ databases">
        <title>Complete genome sequence of Herbivorax saccincola GGR1, a novel Cellulosome-producing hydrolytic bacterium in a thermophilic biogas plant, established by Illumina and Nanopore MinION sequencing.</title>
        <authorList>
            <person name="Pechtl A."/>
            <person name="Ruckert C."/>
            <person name="Koeck D.E."/>
            <person name="Maus I."/>
            <person name="Winkler A."/>
            <person name="Kalinowski J."/>
            <person name="Puhler A."/>
            <person name="Schwarz W.W."/>
            <person name="Zverlov V.V."/>
            <person name="Schluter A."/>
            <person name="Liebl W."/>
        </authorList>
    </citation>
    <scope>NUCLEOTIDE SEQUENCE [LARGE SCALE GENOMIC DNA]</scope>
    <source>
        <strain evidence="2">SR1</strain>
    </source>
</reference>
<sequence>MPFKSIYVPNFIFEGRDDEDEAIQVVVHWGEWGLLDGDVIGHSIVDYPEDRQY</sequence>
<dbReference type="Proteomes" id="UP000233534">
    <property type="component" value="Chromosome"/>
</dbReference>